<organism evidence="1 2">
    <name type="scientific">Pseudomonas panipatensis</name>
    <dbReference type="NCBI Taxonomy" id="428992"/>
    <lineage>
        <taxon>Bacteria</taxon>
        <taxon>Pseudomonadati</taxon>
        <taxon>Pseudomonadota</taxon>
        <taxon>Gammaproteobacteria</taxon>
        <taxon>Pseudomonadales</taxon>
        <taxon>Pseudomonadaceae</taxon>
        <taxon>Pseudomonas</taxon>
    </lineage>
</organism>
<evidence type="ECO:0000313" key="2">
    <source>
        <dbReference type="Proteomes" id="UP000199636"/>
    </source>
</evidence>
<dbReference type="NCBIfam" id="TIGR01563">
    <property type="entry name" value="gp16_SPP1"/>
    <property type="match status" value="1"/>
</dbReference>
<dbReference type="InterPro" id="IPR008767">
    <property type="entry name" value="Phage_SPP1_head-tail_adaptor"/>
</dbReference>
<dbReference type="RefSeq" id="WP_090263201.1">
    <property type="nucleotide sequence ID" value="NZ_FNDS01000005.1"/>
</dbReference>
<protein>
    <submittedName>
        <fullName evidence="1">Phage head-tail adaptor, putative, SPP1 family</fullName>
    </submittedName>
</protein>
<accession>A0A1G8HKK2</accession>
<dbReference type="OrthoDB" id="8640229at2"/>
<sequence length="112" mass="12410">MKAGPLRHLVTFQEKVKTRNPESGAVEYTWSDRWAGVYASVEPLSARDLLAAKAAQTELSARIVIRYREGVEPTMRIVHRGAIYAIVGKPLPDKKSGREYLTILVSEGLTDG</sequence>
<dbReference type="Pfam" id="PF05521">
    <property type="entry name" value="Phage_HCP"/>
    <property type="match status" value="1"/>
</dbReference>
<proteinExistence type="predicted"/>
<gene>
    <name evidence="1" type="ORF">SAMN05216272_105289</name>
</gene>
<dbReference type="Proteomes" id="UP000199636">
    <property type="component" value="Unassembled WGS sequence"/>
</dbReference>
<dbReference type="AlphaFoldDB" id="A0A1G8HKK2"/>
<dbReference type="InterPro" id="IPR038666">
    <property type="entry name" value="SSP1_head-tail_sf"/>
</dbReference>
<evidence type="ECO:0000313" key="1">
    <source>
        <dbReference type="EMBL" id="SDI07125.1"/>
    </source>
</evidence>
<name>A0A1G8HKK2_9PSED</name>
<dbReference type="EMBL" id="FNDS01000005">
    <property type="protein sequence ID" value="SDI07125.1"/>
    <property type="molecule type" value="Genomic_DNA"/>
</dbReference>
<keyword evidence="2" id="KW-1185">Reference proteome</keyword>
<reference evidence="2" key="1">
    <citation type="submission" date="2016-10" db="EMBL/GenBank/DDBJ databases">
        <authorList>
            <person name="Varghese N."/>
            <person name="Submissions S."/>
        </authorList>
    </citation>
    <scope>NUCLEOTIDE SEQUENCE [LARGE SCALE GENOMIC DNA]</scope>
    <source>
        <strain evidence="2">CCM 7469</strain>
    </source>
</reference>
<dbReference type="STRING" id="428992.SAMN05216272_105289"/>
<dbReference type="Gene3D" id="2.40.10.270">
    <property type="entry name" value="Bacteriophage SPP1 head-tail adaptor protein"/>
    <property type="match status" value="1"/>
</dbReference>